<keyword evidence="2" id="KW-1185">Reference proteome</keyword>
<proteinExistence type="predicted"/>
<gene>
    <name evidence="1" type="ORF">ARMOST_15369</name>
</gene>
<dbReference type="EMBL" id="FUEG01000015">
    <property type="protein sequence ID" value="SJL11955.1"/>
    <property type="molecule type" value="Genomic_DNA"/>
</dbReference>
<dbReference type="Proteomes" id="UP000219338">
    <property type="component" value="Unassembled WGS sequence"/>
</dbReference>
<dbReference type="STRING" id="47428.A0A284RTD0"/>
<protein>
    <submittedName>
        <fullName evidence="1">Uncharacterized protein</fullName>
    </submittedName>
</protein>
<dbReference type="OrthoDB" id="2895411at2759"/>
<accession>A0A284RTD0</accession>
<name>A0A284RTD0_ARMOS</name>
<evidence type="ECO:0000313" key="2">
    <source>
        <dbReference type="Proteomes" id="UP000219338"/>
    </source>
</evidence>
<sequence>MDPDEIKREALSDSSKSLVKLGEMVAENTSLFQPVVEIVRVGLSILEKPYETYNPSDPNRHRKTLEIAANLFTGLNSALAPRSFRSSPGDIASLQTVAGPIYEWALVFYQTHFLDIAEVTRDKALLVDVCLQLAKLFQSFSLVQELANIMATTPGFITRVTMLWIHSIWNVLDMRLYYQPTVISLSSHRQVIQRCLDCSIPGDIIAKCCSIMLTQKSTSSPSGTYPMDGPIGFVVAISGFSEKFRHALVAKHAPSWLCRQLSIHISKEKDDIVEDPLRTVEVILTGVWRFGLEGPRCIVDMLDSNIVALLSDCASLPGSRCTKESVRLLELIAKFLFYRPIIPRVAKCLRALDIESLTPGPIRDALLSLKEQSELSFTSDGLPPDLTERDRHFILYIVEQDVRDNEEMIKKLRAERQGLGVSFVEINYDAVPRTIVIKTSEEFRSRELPEDHMEHVEDAKCGKIVIGFRVPHTTDEVFDAVVTYPFDWRTIF</sequence>
<reference evidence="2" key="1">
    <citation type="journal article" date="2017" name="Nat. Ecol. Evol.">
        <title>Genome expansion and lineage-specific genetic innovations in the forest pathogenic fungi Armillaria.</title>
        <authorList>
            <person name="Sipos G."/>
            <person name="Prasanna A.N."/>
            <person name="Walter M.C."/>
            <person name="O'Connor E."/>
            <person name="Balint B."/>
            <person name="Krizsan K."/>
            <person name="Kiss B."/>
            <person name="Hess J."/>
            <person name="Varga T."/>
            <person name="Slot J."/>
            <person name="Riley R."/>
            <person name="Boka B."/>
            <person name="Rigling D."/>
            <person name="Barry K."/>
            <person name="Lee J."/>
            <person name="Mihaltcheva S."/>
            <person name="LaButti K."/>
            <person name="Lipzen A."/>
            <person name="Waldron R."/>
            <person name="Moloney N.M."/>
            <person name="Sperisen C."/>
            <person name="Kredics L."/>
            <person name="Vagvoelgyi C."/>
            <person name="Patrignani A."/>
            <person name="Fitzpatrick D."/>
            <person name="Nagy I."/>
            <person name="Doyle S."/>
            <person name="Anderson J.B."/>
            <person name="Grigoriev I.V."/>
            <person name="Gueldener U."/>
            <person name="Muensterkoetter M."/>
            <person name="Nagy L.G."/>
        </authorList>
    </citation>
    <scope>NUCLEOTIDE SEQUENCE [LARGE SCALE GENOMIC DNA]</scope>
    <source>
        <strain evidence="2">C18/9</strain>
    </source>
</reference>
<evidence type="ECO:0000313" key="1">
    <source>
        <dbReference type="EMBL" id="SJL11955.1"/>
    </source>
</evidence>
<dbReference type="AlphaFoldDB" id="A0A284RTD0"/>
<organism evidence="1 2">
    <name type="scientific">Armillaria ostoyae</name>
    <name type="common">Armillaria root rot fungus</name>
    <dbReference type="NCBI Taxonomy" id="47428"/>
    <lineage>
        <taxon>Eukaryota</taxon>
        <taxon>Fungi</taxon>
        <taxon>Dikarya</taxon>
        <taxon>Basidiomycota</taxon>
        <taxon>Agaricomycotina</taxon>
        <taxon>Agaricomycetes</taxon>
        <taxon>Agaricomycetidae</taxon>
        <taxon>Agaricales</taxon>
        <taxon>Marasmiineae</taxon>
        <taxon>Physalacriaceae</taxon>
        <taxon>Armillaria</taxon>
    </lineage>
</organism>